<dbReference type="EMBL" id="CADCWE010000225">
    <property type="protein sequence ID" value="CAA9557103.1"/>
    <property type="molecule type" value="Genomic_DNA"/>
</dbReference>
<dbReference type="GO" id="GO:0016829">
    <property type="term" value="F:lyase activity"/>
    <property type="evidence" value="ECO:0007669"/>
    <property type="project" value="UniProtKB-KW"/>
</dbReference>
<dbReference type="GO" id="GO:0004359">
    <property type="term" value="F:glutaminase activity"/>
    <property type="evidence" value="ECO:0007669"/>
    <property type="project" value="UniProtKB-EC"/>
</dbReference>
<feature type="active site" evidence="10 11">
    <location>
        <position position="183"/>
    </location>
</feature>
<dbReference type="NCBIfam" id="TIGR01855">
    <property type="entry name" value="IMP_synth_hisH"/>
    <property type="match status" value="1"/>
</dbReference>
<dbReference type="InterPro" id="IPR017926">
    <property type="entry name" value="GATASE"/>
</dbReference>
<reference evidence="13" key="1">
    <citation type="submission" date="2020-02" db="EMBL/GenBank/DDBJ databases">
        <authorList>
            <person name="Meier V. D."/>
        </authorList>
    </citation>
    <scope>NUCLEOTIDE SEQUENCE</scope>
    <source>
        <strain evidence="13">AVDCRST_MAG73</strain>
    </source>
</reference>
<dbReference type="AlphaFoldDB" id="A0A6J4UQK7"/>
<accession>A0A6J4UQK7</accession>
<organism evidence="13">
    <name type="scientific">uncultured Thermomicrobiales bacterium</name>
    <dbReference type="NCBI Taxonomy" id="1645740"/>
    <lineage>
        <taxon>Bacteria</taxon>
        <taxon>Pseudomonadati</taxon>
        <taxon>Thermomicrobiota</taxon>
        <taxon>Thermomicrobia</taxon>
        <taxon>Thermomicrobiales</taxon>
        <taxon>environmental samples</taxon>
    </lineage>
</organism>
<evidence type="ECO:0000256" key="8">
    <source>
        <dbReference type="ARBA" id="ARBA00047838"/>
    </source>
</evidence>
<evidence type="ECO:0000256" key="1">
    <source>
        <dbReference type="ARBA" id="ARBA00005091"/>
    </source>
</evidence>
<keyword evidence="7 10" id="KW-0456">Lyase</keyword>
<dbReference type="PANTHER" id="PTHR42701:SF1">
    <property type="entry name" value="IMIDAZOLE GLYCEROL PHOSPHATE SYNTHASE SUBUNIT HISH"/>
    <property type="match status" value="1"/>
</dbReference>
<evidence type="ECO:0000313" key="13">
    <source>
        <dbReference type="EMBL" id="CAA9557103.1"/>
    </source>
</evidence>
<evidence type="ECO:0000256" key="9">
    <source>
        <dbReference type="ARBA" id="ARBA00049534"/>
    </source>
</evidence>
<keyword evidence="6 10" id="KW-0368">Histidine biosynthesis</keyword>
<feature type="active site" description="Nucleophile" evidence="10 11">
    <location>
        <position position="79"/>
    </location>
</feature>
<dbReference type="PIRSF" id="PIRSF000495">
    <property type="entry name" value="Amidotransf_hisH"/>
    <property type="match status" value="1"/>
</dbReference>
<dbReference type="EC" id="3.5.1.2" evidence="10"/>
<keyword evidence="10" id="KW-0963">Cytoplasm</keyword>
<evidence type="ECO:0000259" key="12">
    <source>
        <dbReference type="Pfam" id="PF00117"/>
    </source>
</evidence>
<comment type="catalytic activity">
    <reaction evidence="8 10">
        <text>5-[(5-phospho-1-deoxy-D-ribulos-1-ylimino)methylamino]-1-(5-phospho-beta-D-ribosyl)imidazole-4-carboxamide + L-glutamine = D-erythro-1-(imidazol-4-yl)glycerol 3-phosphate + 5-amino-1-(5-phospho-beta-D-ribosyl)imidazole-4-carboxamide + L-glutamate + H(+)</text>
        <dbReference type="Rhea" id="RHEA:24793"/>
        <dbReference type="ChEBI" id="CHEBI:15378"/>
        <dbReference type="ChEBI" id="CHEBI:29985"/>
        <dbReference type="ChEBI" id="CHEBI:58278"/>
        <dbReference type="ChEBI" id="CHEBI:58359"/>
        <dbReference type="ChEBI" id="CHEBI:58475"/>
        <dbReference type="ChEBI" id="CHEBI:58525"/>
        <dbReference type="EC" id="4.3.2.10"/>
    </reaction>
</comment>
<dbReference type="EC" id="4.3.2.10" evidence="10"/>
<dbReference type="PROSITE" id="PS51274">
    <property type="entry name" value="GATASE_COBBQ"/>
    <property type="match status" value="1"/>
</dbReference>
<dbReference type="InterPro" id="IPR029062">
    <property type="entry name" value="Class_I_gatase-like"/>
</dbReference>
<evidence type="ECO:0000256" key="10">
    <source>
        <dbReference type="HAMAP-Rule" id="MF_00278"/>
    </source>
</evidence>
<evidence type="ECO:0000256" key="5">
    <source>
        <dbReference type="ARBA" id="ARBA00022962"/>
    </source>
</evidence>
<dbReference type="Pfam" id="PF00117">
    <property type="entry name" value="GATase"/>
    <property type="match status" value="1"/>
</dbReference>
<feature type="domain" description="Glutamine amidotransferase" evidence="12">
    <location>
        <begin position="4"/>
        <end position="196"/>
    </location>
</feature>
<dbReference type="PANTHER" id="PTHR42701">
    <property type="entry name" value="IMIDAZOLE GLYCEROL PHOSPHATE SYNTHASE SUBUNIT HISH"/>
    <property type="match status" value="1"/>
</dbReference>
<comment type="function">
    <text evidence="10">IGPS catalyzes the conversion of PRFAR and glutamine to IGP, AICAR and glutamate. The HisH subunit catalyzes the hydrolysis of glutamine to glutamate and ammonia as part of the synthesis of IGP and AICAR. The resulting ammonia molecule is channeled to the active site of HisF.</text>
</comment>
<protein>
    <recommendedName>
        <fullName evidence="10">Imidazole glycerol phosphate synthase subunit HisH</fullName>
        <ecNumber evidence="10">4.3.2.10</ecNumber>
    </recommendedName>
    <alternativeName>
        <fullName evidence="10">IGP synthase glutaminase subunit</fullName>
        <ecNumber evidence="10">3.5.1.2</ecNumber>
    </alternativeName>
    <alternativeName>
        <fullName evidence="10">IGP synthase subunit HisH</fullName>
    </alternativeName>
    <alternativeName>
        <fullName evidence="10">ImGP synthase subunit HisH</fullName>
        <shortName evidence="10">IGPS subunit HisH</shortName>
    </alternativeName>
</protein>
<comment type="subcellular location">
    <subcellularLocation>
        <location evidence="10">Cytoplasm</location>
    </subcellularLocation>
</comment>
<comment type="catalytic activity">
    <reaction evidence="9 10">
        <text>L-glutamine + H2O = L-glutamate + NH4(+)</text>
        <dbReference type="Rhea" id="RHEA:15889"/>
        <dbReference type="ChEBI" id="CHEBI:15377"/>
        <dbReference type="ChEBI" id="CHEBI:28938"/>
        <dbReference type="ChEBI" id="CHEBI:29985"/>
        <dbReference type="ChEBI" id="CHEBI:58359"/>
        <dbReference type="EC" id="3.5.1.2"/>
    </reaction>
</comment>
<evidence type="ECO:0000256" key="2">
    <source>
        <dbReference type="ARBA" id="ARBA00011152"/>
    </source>
</evidence>
<dbReference type="InterPro" id="IPR010139">
    <property type="entry name" value="Imidazole-glycPsynth_HisH"/>
</dbReference>
<gene>
    <name evidence="10" type="primary">hisH</name>
    <name evidence="13" type="ORF">AVDCRST_MAG73-3388</name>
</gene>
<keyword evidence="13" id="KW-0328">Glycosyltransferase</keyword>
<keyword evidence="4 10" id="KW-0378">Hydrolase</keyword>
<keyword evidence="3 10" id="KW-0028">Amino-acid biosynthesis</keyword>
<proteinExistence type="inferred from homology"/>
<dbReference type="GO" id="GO:0000107">
    <property type="term" value="F:imidazoleglycerol-phosphate synthase activity"/>
    <property type="evidence" value="ECO:0007669"/>
    <property type="project" value="UniProtKB-UniRule"/>
</dbReference>
<dbReference type="SUPFAM" id="SSF52317">
    <property type="entry name" value="Class I glutamine amidotransferase-like"/>
    <property type="match status" value="1"/>
</dbReference>
<evidence type="ECO:0000256" key="11">
    <source>
        <dbReference type="PIRSR" id="PIRSR000495-1"/>
    </source>
</evidence>
<evidence type="ECO:0000256" key="4">
    <source>
        <dbReference type="ARBA" id="ARBA00022801"/>
    </source>
</evidence>
<dbReference type="HAMAP" id="MF_00278">
    <property type="entry name" value="HisH"/>
    <property type="match status" value="1"/>
</dbReference>
<keyword evidence="13" id="KW-0808">Transferase</keyword>
<evidence type="ECO:0000256" key="6">
    <source>
        <dbReference type="ARBA" id="ARBA00023102"/>
    </source>
</evidence>
<dbReference type="GO" id="GO:0005737">
    <property type="term" value="C:cytoplasm"/>
    <property type="evidence" value="ECO:0007669"/>
    <property type="project" value="UniProtKB-SubCell"/>
</dbReference>
<name>A0A6J4UQK7_9BACT</name>
<dbReference type="UniPathway" id="UPA00031">
    <property type="reaction ID" value="UER00010"/>
</dbReference>
<feature type="active site" evidence="10 11">
    <location>
        <position position="181"/>
    </location>
</feature>
<comment type="subunit">
    <text evidence="2 10">Heterodimer of HisH and HisF.</text>
</comment>
<evidence type="ECO:0000256" key="3">
    <source>
        <dbReference type="ARBA" id="ARBA00022605"/>
    </source>
</evidence>
<dbReference type="PROSITE" id="PS51273">
    <property type="entry name" value="GATASE_TYPE_1"/>
    <property type="match status" value="1"/>
</dbReference>
<dbReference type="Gene3D" id="3.40.50.880">
    <property type="match status" value="1"/>
</dbReference>
<comment type="pathway">
    <text evidence="1 10">Amino-acid biosynthesis; L-histidine biosynthesis; L-histidine from 5-phospho-alpha-D-ribose 1-diphosphate: step 5/9.</text>
</comment>
<keyword evidence="5 10" id="KW-0315">Glutamine amidotransferase</keyword>
<dbReference type="CDD" id="cd01748">
    <property type="entry name" value="GATase1_IGP_Synthase"/>
    <property type="match status" value="1"/>
</dbReference>
<dbReference type="GO" id="GO:0000105">
    <property type="term" value="P:L-histidine biosynthetic process"/>
    <property type="evidence" value="ECO:0007669"/>
    <property type="project" value="UniProtKB-UniRule"/>
</dbReference>
<sequence>MIAVIDYGAGNLRSIRRALEAAGSETVVTADPAVVAQADAVVLPGVGAAAHAMDRLNELGMTPVVRDAVAAGKPFLGICLGMQILFEHQEEGDSHGLGLLRGRVRSLVPDAATKVPHIGWNRSRVVAPGPLGAAGDERHYYFVHSYVVEPDDPADVAAETDYGVPFPSVVVRNNIWGTQFHPEKSGPDGLALIAAFVAVAGECTPVPEPEPVAAGSAR</sequence>
<evidence type="ECO:0000256" key="7">
    <source>
        <dbReference type="ARBA" id="ARBA00023239"/>
    </source>
</evidence>